<keyword evidence="1" id="KW-0732">Signal</keyword>
<proteinExistence type="predicted"/>
<reference evidence="3" key="1">
    <citation type="submission" date="2018-04" db="EMBL/GenBank/DDBJ databases">
        <authorList>
            <person name="Watanabe M."/>
            <person name="Kojima H."/>
        </authorList>
    </citation>
    <scope>NUCLEOTIDE SEQUENCE [LARGE SCALE GENOMIC DNA]</scope>
    <source>
        <strain evidence="3">Dysh456</strain>
    </source>
</reference>
<dbReference type="RefSeq" id="WP_126537482.1">
    <property type="nucleotide sequence ID" value="NZ_AP018560.1"/>
</dbReference>
<dbReference type="Proteomes" id="UP000270530">
    <property type="component" value="Chromosome"/>
</dbReference>
<evidence type="ECO:0000256" key="1">
    <source>
        <dbReference type="SAM" id="SignalP"/>
    </source>
</evidence>
<feature type="signal peptide" evidence="1">
    <location>
        <begin position="1"/>
        <end position="23"/>
    </location>
</feature>
<dbReference type="AlphaFoldDB" id="A0A2Z6E4U1"/>
<reference evidence="3" key="2">
    <citation type="submission" date="2018-06" db="EMBL/GenBank/DDBJ databases">
        <title>Genome sequence of Rhodanobacteraceae bacterium strain Dysh456.</title>
        <authorList>
            <person name="Fukui M."/>
        </authorList>
    </citation>
    <scope>NUCLEOTIDE SEQUENCE [LARGE SCALE GENOMIC DNA]</scope>
    <source>
        <strain evidence="3">Dysh456</strain>
    </source>
</reference>
<name>A0A2Z6E4U1_9GAMM</name>
<dbReference type="KEGG" id="rbd:ALSL_1264"/>
<sequence length="153" mass="16746">MSRDLPRHLLALSLIAATTGLHATEPAQPAHHPLRPISECLRPDRINEWYLVDSRTAIARTGPDRYQIKLEHDCPRLGIGVPGLLFHASEANRLVGESRICGEVGETVSARNQPPCAIAEVSKIDKATFEALEKQALRSGNGAEPKNPPPPRR</sequence>
<evidence type="ECO:0000313" key="3">
    <source>
        <dbReference type="Proteomes" id="UP000270530"/>
    </source>
</evidence>
<protein>
    <submittedName>
        <fullName evidence="2">Uncharacterized protein</fullName>
    </submittedName>
</protein>
<dbReference type="EMBL" id="AP018560">
    <property type="protein sequence ID" value="BBD79922.1"/>
    <property type="molecule type" value="Genomic_DNA"/>
</dbReference>
<dbReference type="OrthoDB" id="5954118at2"/>
<gene>
    <name evidence="2" type="ORF">ALSL_1264</name>
</gene>
<keyword evidence="3" id="KW-1185">Reference proteome</keyword>
<accession>A0A2Z6E4U1</accession>
<evidence type="ECO:0000313" key="2">
    <source>
        <dbReference type="EMBL" id="BBD79922.1"/>
    </source>
</evidence>
<feature type="chain" id="PRO_5016241032" evidence="1">
    <location>
        <begin position="24"/>
        <end position="153"/>
    </location>
</feature>
<dbReference type="InterPro" id="IPR045500">
    <property type="entry name" value="DUF6491"/>
</dbReference>
<organism evidence="2 3">
    <name type="scientific">Aerosticca soli</name>
    <dbReference type="NCBI Taxonomy" id="2010829"/>
    <lineage>
        <taxon>Bacteria</taxon>
        <taxon>Pseudomonadati</taxon>
        <taxon>Pseudomonadota</taxon>
        <taxon>Gammaproteobacteria</taxon>
        <taxon>Lysobacterales</taxon>
        <taxon>Rhodanobacteraceae</taxon>
        <taxon>Aerosticca</taxon>
    </lineage>
</organism>
<dbReference type="Pfam" id="PF20101">
    <property type="entry name" value="DUF6491"/>
    <property type="match status" value="1"/>
</dbReference>